<dbReference type="InParanoid" id="U5D9Y1"/>
<evidence type="ECO:0000313" key="2">
    <source>
        <dbReference type="EMBL" id="ERN41393.1"/>
    </source>
</evidence>
<dbReference type="InterPro" id="IPR021481">
    <property type="entry name" value="DUF3134"/>
</dbReference>
<feature type="region of interest" description="Disordered" evidence="1">
    <location>
        <begin position="41"/>
        <end position="76"/>
    </location>
</feature>
<organism evidence="2 3">
    <name type="scientific">Rubidibacter lacunae KORDI 51-2</name>
    <dbReference type="NCBI Taxonomy" id="582515"/>
    <lineage>
        <taxon>Bacteria</taxon>
        <taxon>Bacillati</taxon>
        <taxon>Cyanobacteriota</taxon>
        <taxon>Cyanophyceae</taxon>
        <taxon>Oscillatoriophycideae</taxon>
        <taxon>Chroococcales</taxon>
        <taxon>Aphanothecaceae</taxon>
        <taxon>Rubidibacter</taxon>
    </lineage>
</organism>
<comment type="caution">
    <text evidence="2">The sequence shown here is derived from an EMBL/GenBank/DDBJ whole genome shotgun (WGS) entry which is preliminary data.</text>
</comment>
<accession>U5D9Y1</accession>
<sequence length="76" mass="8866">MQNPSLRQESRYEPAAVIPVQRDESLLDWLRSNNRLIARESVEESGFETEDEEISDLMDGDDREYTNASEEQDMDN</sequence>
<dbReference type="STRING" id="582515.KR51_00019610"/>
<gene>
    <name evidence="2" type="ORF">KR51_00019610</name>
</gene>
<feature type="compositionally biased region" description="Acidic residues" evidence="1">
    <location>
        <begin position="43"/>
        <end position="62"/>
    </location>
</feature>
<dbReference type="EMBL" id="ASSJ01000049">
    <property type="protein sequence ID" value="ERN41393.1"/>
    <property type="molecule type" value="Genomic_DNA"/>
</dbReference>
<evidence type="ECO:0000256" key="1">
    <source>
        <dbReference type="SAM" id="MobiDB-lite"/>
    </source>
</evidence>
<dbReference type="AlphaFoldDB" id="U5D9Y1"/>
<dbReference type="Pfam" id="PF11332">
    <property type="entry name" value="DUF3134"/>
    <property type="match status" value="1"/>
</dbReference>
<dbReference type="RefSeq" id="WP_022606917.1">
    <property type="nucleotide sequence ID" value="NZ_ASSJ01000049.1"/>
</dbReference>
<keyword evidence="3" id="KW-1185">Reference proteome</keyword>
<protein>
    <recommendedName>
        <fullName evidence="4">DUF3134 domain-containing protein</fullName>
    </recommendedName>
</protein>
<evidence type="ECO:0008006" key="4">
    <source>
        <dbReference type="Google" id="ProtNLM"/>
    </source>
</evidence>
<proteinExistence type="predicted"/>
<reference evidence="2 3" key="1">
    <citation type="submission" date="2013-05" db="EMBL/GenBank/DDBJ databases">
        <title>Draft genome sequence of Rubidibacter lacunae KORDI 51-2.</title>
        <authorList>
            <person name="Choi D.H."/>
            <person name="Noh J.H."/>
            <person name="Kwon K.-K."/>
            <person name="Lee J.-H."/>
            <person name="Ryu J.-Y."/>
        </authorList>
    </citation>
    <scope>NUCLEOTIDE SEQUENCE [LARGE SCALE GENOMIC DNA]</scope>
    <source>
        <strain evidence="2 3">KORDI 51-2</strain>
    </source>
</reference>
<evidence type="ECO:0000313" key="3">
    <source>
        <dbReference type="Proteomes" id="UP000016960"/>
    </source>
</evidence>
<dbReference type="Proteomes" id="UP000016960">
    <property type="component" value="Unassembled WGS sequence"/>
</dbReference>
<dbReference type="OrthoDB" id="542362at2"/>
<name>U5D9Y1_9CHRO</name>